<dbReference type="KEGG" id="tasa:A1Q1_04524"/>
<feature type="compositionally biased region" description="Polar residues" evidence="1">
    <location>
        <begin position="304"/>
        <end position="315"/>
    </location>
</feature>
<dbReference type="HOGENOM" id="CLU_714082_0_0_1"/>
<dbReference type="GeneID" id="25988037"/>
<gene>
    <name evidence="2" type="ORF">A1Q1_04524</name>
</gene>
<feature type="region of interest" description="Disordered" evidence="1">
    <location>
        <begin position="1"/>
        <end position="27"/>
    </location>
</feature>
<dbReference type="RefSeq" id="XP_014183432.1">
    <property type="nucleotide sequence ID" value="XM_014327957.1"/>
</dbReference>
<protein>
    <submittedName>
        <fullName evidence="2">Uncharacterized protein</fullName>
    </submittedName>
</protein>
<feature type="region of interest" description="Disordered" evidence="1">
    <location>
        <begin position="286"/>
        <end position="315"/>
    </location>
</feature>
<evidence type="ECO:0000313" key="3">
    <source>
        <dbReference type="Proteomes" id="UP000002748"/>
    </source>
</evidence>
<dbReference type="EMBL" id="ALBS01000027">
    <property type="protein sequence ID" value="EJT52313.1"/>
    <property type="molecule type" value="Genomic_DNA"/>
</dbReference>
<organism evidence="2 3">
    <name type="scientific">Trichosporon asahii var. asahii (strain ATCC 90039 / CBS 2479 / JCM 2466 / KCTC 7840 / NBRC 103889/ NCYC 2677 / UAMH 7654)</name>
    <name type="common">Yeast</name>
    <dbReference type="NCBI Taxonomy" id="1186058"/>
    <lineage>
        <taxon>Eukaryota</taxon>
        <taxon>Fungi</taxon>
        <taxon>Dikarya</taxon>
        <taxon>Basidiomycota</taxon>
        <taxon>Agaricomycotina</taxon>
        <taxon>Tremellomycetes</taxon>
        <taxon>Trichosporonales</taxon>
        <taxon>Trichosporonaceae</taxon>
        <taxon>Trichosporon</taxon>
    </lineage>
</organism>
<dbReference type="VEuPathDB" id="FungiDB:A1Q1_04524"/>
<feature type="region of interest" description="Disordered" evidence="1">
    <location>
        <begin position="168"/>
        <end position="241"/>
    </location>
</feature>
<proteinExistence type="predicted"/>
<evidence type="ECO:0000313" key="2">
    <source>
        <dbReference type="EMBL" id="EJT52313.1"/>
    </source>
</evidence>
<accession>J5RF60</accession>
<comment type="caution">
    <text evidence="2">The sequence shown here is derived from an EMBL/GenBank/DDBJ whole genome shotgun (WGS) entry which is preliminary data.</text>
</comment>
<reference evidence="2 3" key="1">
    <citation type="journal article" date="2012" name="Eukaryot. Cell">
        <title>Draft genome sequence of CBS 2479, the standard type strain of Trichosporon asahii.</title>
        <authorList>
            <person name="Yang R.Y."/>
            <person name="Li H.T."/>
            <person name="Zhu H."/>
            <person name="Zhou G.P."/>
            <person name="Wang M."/>
            <person name="Wang L."/>
        </authorList>
    </citation>
    <scope>NUCLEOTIDE SEQUENCE [LARGE SCALE GENOMIC DNA]</scope>
    <source>
        <strain evidence="3">ATCC 90039 / CBS 2479 / JCM 2466 / KCTC 7840 / NCYC 2677 / UAMH 7654</strain>
    </source>
</reference>
<name>J5RF60_TRIAS</name>
<sequence>MSTTSSIVLKKPHNSPRRDSLRKAMASRRARQMGFAKVLTWDGNSMPSNNDQLQRYLDVCLALAQAQDLNVACENKKDLTSKPSKGYKVLYGVNPALTQPALTLPAAAGATADAAAAETTQSDDVNAVSFVTAPGSPSHVASDDELEECEVAHHVATFLTTNSLATTTTSAATSGPPHQNGDDPNLENSEHATGGSMEDTARENEQPKEEEDELDDDASELTSDAPPKKKPRTTHDNLDDSLDTRCSRCQATGQACFHGTVGAQGMVPTGCAGCSSVNVLCSYDSNSSGDNHASNDSHPDDEQSTSNGPTSTLNLSEQRGRDWLGLIDVSVKTEFQAWLTRFVNAGHYDEGWKAAALIQYDLIASAGCAEVYFESNGIMTVNAIAST</sequence>
<evidence type="ECO:0000256" key="1">
    <source>
        <dbReference type="SAM" id="MobiDB-lite"/>
    </source>
</evidence>
<feature type="compositionally biased region" description="Acidic residues" evidence="1">
    <location>
        <begin position="208"/>
        <end position="219"/>
    </location>
</feature>
<dbReference type="Proteomes" id="UP000002748">
    <property type="component" value="Unassembled WGS sequence"/>
</dbReference>
<dbReference type="AlphaFoldDB" id="J5RF60"/>